<dbReference type="AlphaFoldDB" id="A0A3M7SNI2"/>
<organism evidence="1 2">
    <name type="scientific">Brachionus plicatilis</name>
    <name type="common">Marine rotifer</name>
    <name type="synonym">Brachionus muelleri</name>
    <dbReference type="NCBI Taxonomy" id="10195"/>
    <lineage>
        <taxon>Eukaryota</taxon>
        <taxon>Metazoa</taxon>
        <taxon>Spiralia</taxon>
        <taxon>Gnathifera</taxon>
        <taxon>Rotifera</taxon>
        <taxon>Eurotatoria</taxon>
        <taxon>Monogononta</taxon>
        <taxon>Pseudotrocha</taxon>
        <taxon>Ploima</taxon>
        <taxon>Brachionidae</taxon>
        <taxon>Brachionus</taxon>
    </lineage>
</organism>
<evidence type="ECO:0000313" key="1">
    <source>
        <dbReference type="EMBL" id="RNA37306.1"/>
    </source>
</evidence>
<proteinExistence type="predicted"/>
<keyword evidence="2" id="KW-1185">Reference proteome</keyword>
<evidence type="ECO:0000313" key="2">
    <source>
        <dbReference type="Proteomes" id="UP000276133"/>
    </source>
</evidence>
<sequence>MYLNNLNVKCFRCYGDLKKSIFLNICSKLSYFFNIIWPGFSKAGHRPTKLTVVEGTAKQKIKSIENSMIKINCKRAIYGRPGSWSKILTTGLTYKIRQILKIN</sequence>
<gene>
    <name evidence="1" type="ORF">BpHYR1_025017</name>
</gene>
<accession>A0A3M7SNI2</accession>
<reference evidence="1 2" key="1">
    <citation type="journal article" date="2018" name="Sci. Rep.">
        <title>Genomic signatures of local adaptation to the degree of environmental predictability in rotifers.</title>
        <authorList>
            <person name="Franch-Gras L."/>
            <person name="Hahn C."/>
            <person name="Garcia-Roger E.M."/>
            <person name="Carmona M.J."/>
            <person name="Serra M."/>
            <person name="Gomez A."/>
        </authorList>
    </citation>
    <scope>NUCLEOTIDE SEQUENCE [LARGE SCALE GENOMIC DNA]</scope>
    <source>
        <strain evidence="1">HYR1</strain>
    </source>
</reference>
<dbReference type="EMBL" id="REGN01001063">
    <property type="protein sequence ID" value="RNA37306.1"/>
    <property type="molecule type" value="Genomic_DNA"/>
</dbReference>
<protein>
    <submittedName>
        <fullName evidence="1">Uncharacterized protein</fullName>
    </submittedName>
</protein>
<dbReference type="Proteomes" id="UP000276133">
    <property type="component" value="Unassembled WGS sequence"/>
</dbReference>
<name>A0A3M7SNI2_BRAPC</name>
<comment type="caution">
    <text evidence="1">The sequence shown here is derived from an EMBL/GenBank/DDBJ whole genome shotgun (WGS) entry which is preliminary data.</text>
</comment>